<dbReference type="SUPFAM" id="SSF142695">
    <property type="entry name" value="RibA-like"/>
    <property type="match status" value="1"/>
</dbReference>
<evidence type="ECO:0000256" key="2">
    <source>
        <dbReference type="ARBA" id="ARBA00022619"/>
    </source>
</evidence>
<feature type="active site" description="Nucleophile" evidence="9">
    <location>
        <position position="125"/>
    </location>
</feature>
<dbReference type="InterPro" id="IPR000926">
    <property type="entry name" value="RibA"/>
</dbReference>
<evidence type="ECO:0000256" key="4">
    <source>
        <dbReference type="ARBA" id="ARBA00022741"/>
    </source>
</evidence>
<keyword evidence="7 9" id="KW-0342">GTP-binding</keyword>
<feature type="binding site" evidence="9">
    <location>
        <begin position="47"/>
        <end position="51"/>
    </location>
    <ligand>
        <name>GTP</name>
        <dbReference type="ChEBI" id="CHEBI:37565"/>
    </ligand>
</feature>
<accession>A0A2N1J6E2</accession>
<dbReference type="AlphaFoldDB" id="A0A2N1J6E2"/>
<dbReference type="CDD" id="cd00641">
    <property type="entry name" value="GTP_cyclohydro2"/>
    <property type="match status" value="1"/>
</dbReference>
<comment type="cofactor">
    <cofactor evidence="9">
        <name>Zn(2+)</name>
        <dbReference type="ChEBI" id="CHEBI:29105"/>
    </cofactor>
    <text evidence="9">Binds 1 zinc ion per subunit.</text>
</comment>
<dbReference type="EMBL" id="NXIF01000004">
    <property type="protein sequence ID" value="PKI82130.1"/>
    <property type="molecule type" value="Genomic_DNA"/>
</dbReference>
<sequence length="191" mass="21887">MKIQTSNIANLPSKHGKFKIKAYKQGNQEHLAIMSEDFNELKSPYVRIHSECLTGDTLGSLKCDCQSQLDLALKFISEHGGLIIYHRQEGRNIGLLNKVNAYALQDKGRDTIQANLELGFKEDERDYSVVEFIFKDLGIESIKLITNNPKKIEYVESLGIEISQRIPAITKSNRYNENYLNTKKEYFGHFL</sequence>
<dbReference type="OrthoDB" id="9793111at2"/>
<dbReference type="GO" id="GO:0005525">
    <property type="term" value="F:GTP binding"/>
    <property type="evidence" value="ECO:0007669"/>
    <property type="project" value="UniProtKB-KW"/>
</dbReference>
<dbReference type="InterPro" id="IPR036144">
    <property type="entry name" value="RibA-like_sf"/>
</dbReference>
<comment type="catalytic activity">
    <reaction evidence="8 9">
        <text>GTP + 4 H2O = 2,5-diamino-6-hydroxy-4-(5-phosphoribosylamino)-pyrimidine + formate + 2 phosphate + 3 H(+)</text>
        <dbReference type="Rhea" id="RHEA:23704"/>
        <dbReference type="ChEBI" id="CHEBI:15377"/>
        <dbReference type="ChEBI" id="CHEBI:15378"/>
        <dbReference type="ChEBI" id="CHEBI:15740"/>
        <dbReference type="ChEBI" id="CHEBI:37565"/>
        <dbReference type="ChEBI" id="CHEBI:43474"/>
        <dbReference type="ChEBI" id="CHEBI:58614"/>
        <dbReference type="EC" id="3.5.4.25"/>
    </reaction>
</comment>
<dbReference type="GO" id="GO:0008686">
    <property type="term" value="F:3,4-dihydroxy-2-butanone-4-phosphate synthase activity"/>
    <property type="evidence" value="ECO:0007669"/>
    <property type="project" value="TreeGrafter"/>
</dbReference>
<comment type="caution">
    <text evidence="11">The sequence shown here is derived from an EMBL/GenBank/DDBJ whole genome shotgun (WGS) entry which is preliminary data.</text>
</comment>
<organism evidence="11 12">
    <name type="scientific">Malaciobacter halophilus</name>
    <dbReference type="NCBI Taxonomy" id="197482"/>
    <lineage>
        <taxon>Bacteria</taxon>
        <taxon>Pseudomonadati</taxon>
        <taxon>Campylobacterota</taxon>
        <taxon>Epsilonproteobacteria</taxon>
        <taxon>Campylobacterales</taxon>
        <taxon>Arcobacteraceae</taxon>
        <taxon>Malaciobacter</taxon>
    </lineage>
</organism>
<comment type="similarity">
    <text evidence="9">Belongs to the GTP cyclohydrolase II family.</text>
</comment>
<dbReference type="GO" id="GO:0008270">
    <property type="term" value="F:zinc ion binding"/>
    <property type="evidence" value="ECO:0007669"/>
    <property type="project" value="UniProtKB-UniRule"/>
</dbReference>
<evidence type="ECO:0000256" key="6">
    <source>
        <dbReference type="ARBA" id="ARBA00022833"/>
    </source>
</evidence>
<feature type="binding site" evidence="9">
    <location>
        <begin position="89"/>
        <end position="91"/>
    </location>
    <ligand>
        <name>GTP</name>
        <dbReference type="ChEBI" id="CHEBI:37565"/>
    </ligand>
</feature>
<gene>
    <name evidence="9 11" type="primary">ribA</name>
    <name evidence="11" type="ORF">CP960_00765</name>
</gene>
<feature type="binding site" evidence="9">
    <location>
        <position position="52"/>
    </location>
    <ligand>
        <name>Zn(2+)</name>
        <dbReference type="ChEBI" id="CHEBI:29105"/>
        <note>catalytic</note>
    </ligand>
</feature>
<dbReference type="Gene3D" id="3.40.50.10990">
    <property type="entry name" value="GTP cyclohydrolase II"/>
    <property type="match status" value="1"/>
</dbReference>
<dbReference type="FunFam" id="3.40.50.10990:FF:000002">
    <property type="entry name" value="GTP cyclohydrolase-2"/>
    <property type="match status" value="1"/>
</dbReference>
<keyword evidence="2 9" id="KW-0686">Riboflavin biosynthesis</keyword>
<dbReference type="Proteomes" id="UP000233248">
    <property type="component" value="Unassembled WGS sequence"/>
</dbReference>
<proteinExistence type="inferred from homology"/>
<feature type="binding site" evidence="9">
    <location>
        <position position="63"/>
    </location>
    <ligand>
        <name>Zn(2+)</name>
        <dbReference type="ChEBI" id="CHEBI:29105"/>
        <note>catalytic</note>
    </ligand>
</feature>
<dbReference type="PANTHER" id="PTHR21327">
    <property type="entry name" value="GTP CYCLOHYDROLASE II-RELATED"/>
    <property type="match status" value="1"/>
</dbReference>
<protein>
    <recommendedName>
        <fullName evidence="9">GTP cyclohydrolase-2</fullName>
        <ecNumber evidence="9">3.5.4.25</ecNumber>
    </recommendedName>
    <alternativeName>
        <fullName evidence="9">GTP cyclohydrolase II</fullName>
    </alternativeName>
</protein>
<keyword evidence="5 9" id="KW-0378">Hydrolase</keyword>
<keyword evidence="4 9" id="KW-0547">Nucleotide-binding</keyword>
<evidence type="ECO:0000259" key="10">
    <source>
        <dbReference type="Pfam" id="PF00925"/>
    </source>
</evidence>
<dbReference type="InterPro" id="IPR032677">
    <property type="entry name" value="GTP_cyclohydro_II"/>
</dbReference>
<feature type="domain" description="GTP cyclohydrolase II" evidence="10">
    <location>
        <begin position="9"/>
        <end position="167"/>
    </location>
</feature>
<dbReference type="PANTHER" id="PTHR21327:SF18">
    <property type="entry name" value="3,4-DIHYDROXY-2-BUTANONE 4-PHOSPHATE SYNTHASE"/>
    <property type="match status" value="1"/>
</dbReference>
<dbReference type="GO" id="GO:0005829">
    <property type="term" value="C:cytosol"/>
    <property type="evidence" value="ECO:0007669"/>
    <property type="project" value="TreeGrafter"/>
</dbReference>
<evidence type="ECO:0000256" key="7">
    <source>
        <dbReference type="ARBA" id="ARBA00023134"/>
    </source>
</evidence>
<feature type="binding site" evidence="9">
    <location>
        <position position="68"/>
    </location>
    <ligand>
        <name>GTP</name>
        <dbReference type="ChEBI" id="CHEBI:37565"/>
    </ligand>
</feature>
<name>A0A2N1J6E2_9BACT</name>
<feature type="binding site" evidence="9">
    <location>
        <position position="151"/>
    </location>
    <ligand>
        <name>GTP</name>
        <dbReference type="ChEBI" id="CHEBI:37565"/>
    </ligand>
</feature>
<dbReference type="GO" id="GO:0003935">
    <property type="term" value="F:GTP cyclohydrolase II activity"/>
    <property type="evidence" value="ECO:0007669"/>
    <property type="project" value="UniProtKB-UniRule"/>
</dbReference>
<evidence type="ECO:0000256" key="1">
    <source>
        <dbReference type="ARBA" id="ARBA00004853"/>
    </source>
</evidence>
<dbReference type="KEGG" id="ahs:AHALO_0974"/>
<dbReference type="GO" id="GO:0009231">
    <property type="term" value="P:riboflavin biosynthetic process"/>
    <property type="evidence" value="ECO:0007669"/>
    <property type="project" value="UniProtKB-UniRule"/>
</dbReference>
<feature type="binding site" evidence="9">
    <location>
        <position position="111"/>
    </location>
    <ligand>
        <name>GTP</name>
        <dbReference type="ChEBI" id="CHEBI:37565"/>
    </ligand>
</feature>
<dbReference type="Pfam" id="PF00925">
    <property type="entry name" value="GTP_cyclohydro2"/>
    <property type="match status" value="1"/>
</dbReference>
<comment type="pathway">
    <text evidence="1 9">Cofactor biosynthesis; riboflavin biosynthesis; 5-amino-6-(D-ribitylamino)uracil from GTP: step 1/4.</text>
</comment>
<evidence type="ECO:0000256" key="5">
    <source>
        <dbReference type="ARBA" id="ARBA00022801"/>
    </source>
</evidence>
<evidence type="ECO:0000256" key="3">
    <source>
        <dbReference type="ARBA" id="ARBA00022723"/>
    </source>
</evidence>
<feature type="binding site" evidence="9">
    <location>
        <position position="146"/>
    </location>
    <ligand>
        <name>GTP</name>
        <dbReference type="ChEBI" id="CHEBI:37565"/>
    </ligand>
</feature>
<reference evidence="11 12" key="1">
    <citation type="submission" date="2017-09" db="EMBL/GenBank/DDBJ databases">
        <title>Genomics of the genus Arcobacter.</title>
        <authorList>
            <person name="Perez-Cataluna A."/>
            <person name="Figueras M.J."/>
            <person name="Salas-Masso N."/>
        </authorList>
    </citation>
    <scope>NUCLEOTIDE SEQUENCE [LARGE SCALE GENOMIC DNA]</scope>
    <source>
        <strain evidence="11 12">DSM 18005</strain>
    </source>
</reference>
<keyword evidence="3 9" id="KW-0479">Metal-binding</keyword>
<dbReference type="HAMAP" id="MF_00179">
    <property type="entry name" value="RibA"/>
    <property type="match status" value="1"/>
</dbReference>
<feature type="binding site" evidence="9">
    <location>
        <position position="65"/>
    </location>
    <ligand>
        <name>Zn(2+)</name>
        <dbReference type="ChEBI" id="CHEBI:29105"/>
        <note>catalytic</note>
    </ligand>
</feature>
<evidence type="ECO:0000256" key="8">
    <source>
        <dbReference type="ARBA" id="ARBA00049295"/>
    </source>
</evidence>
<dbReference type="UniPathway" id="UPA00275">
    <property type="reaction ID" value="UER00400"/>
</dbReference>
<dbReference type="RefSeq" id="WP_101183276.1">
    <property type="nucleotide sequence ID" value="NZ_CP031218.1"/>
</dbReference>
<dbReference type="NCBIfam" id="NF001591">
    <property type="entry name" value="PRK00393.1"/>
    <property type="match status" value="1"/>
</dbReference>
<keyword evidence="12" id="KW-1185">Reference proteome</keyword>
<evidence type="ECO:0000256" key="9">
    <source>
        <dbReference type="HAMAP-Rule" id="MF_00179"/>
    </source>
</evidence>
<feature type="active site" description="Proton acceptor" evidence="9">
    <location>
        <position position="123"/>
    </location>
</feature>
<evidence type="ECO:0000313" key="12">
    <source>
        <dbReference type="Proteomes" id="UP000233248"/>
    </source>
</evidence>
<evidence type="ECO:0000313" key="11">
    <source>
        <dbReference type="EMBL" id="PKI82130.1"/>
    </source>
</evidence>
<keyword evidence="6 9" id="KW-0862">Zinc</keyword>
<dbReference type="NCBIfam" id="TIGR00505">
    <property type="entry name" value="ribA"/>
    <property type="match status" value="1"/>
</dbReference>
<comment type="function">
    <text evidence="9">Catalyzes the conversion of GTP to 2,5-diamino-6-ribosylamino-4(3H)-pyrimidinone 5'-phosphate (DARP), formate and pyrophosphate.</text>
</comment>
<dbReference type="EC" id="3.5.4.25" evidence="9"/>